<dbReference type="AlphaFoldDB" id="A0A6G5A4X4"/>
<accession>A0A6G5A4X4</accession>
<sequence length="171" mass="20057">MMPSKWTMICSLWLLCPTVLADDIEIHTCMIQLAGSAWEECTGKHAKKADEHHQLRRDVLSWIGRDFDCFFIVYGRYTTDCFNVEKFTKLVLCWWDKEPDTVQGFNALGVHSRIQAKRIAREIGECIARKNHTVDKTFLKRRRREDDSASSEATTAWRHANHRWTKIKKQS</sequence>
<protein>
    <submittedName>
        <fullName evidence="2">Putative conserved secreted protein</fullName>
    </submittedName>
</protein>
<keyword evidence="1" id="KW-0732">Signal</keyword>
<feature type="signal peptide" evidence="1">
    <location>
        <begin position="1"/>
        <end position="21"/>
    </location>
</feature>
<name>A0A6G5A4X4_RHIMP</name>
<evidence type="ECO:0000256" key="1">
    <source>
        <dbReference type="SAM" id="SignalP"/>
    </source>
</evidence>
<organism evidence="2">
    <name type="scientific">Rhipicephalus microplus</name>
    <name type="common">Cattle tick</name>
    <name type="synonym">Boophilus microplus</name>
    <dbReference type="NCBI Taxonomy" id="6941"/>
    <lineage>
        <taxon>Eukaryota</taxon>
        <taxon>Metazoa</taxon>
        <taxon>Ecdysozoa</taxon>
        <taxon>Arthropoda</taxon>
        <taxon>Chelicerata</taxon>
        <taxon>Arachnida</taxon>
        <taxon>Acari</taxon>
        <taxon>Parasitiformes</taxon>
        <taxon>Ixodida</taxon>
        <taxon>Ixodoidea</taxon>
        <taxon>Ixodidae</taxon>
        <taxon>Rhipicephalinae</taxon>
        <taxon>Rhipicephalus</taxon>
        <taxon>Boophilus</taxon>
    </lineage>
</organism>
<reference evidence="2" key="1">
    <citation type="submission" date="2020-03" db="EMBL/GenBank/DDBJ databases">
        <title>A transcriptome and proteome of the tick Rhipicephalus microplus shaped by the genetic composition of its hosts and developmental stage.</title>
        <authorList>
            <person name="Garcia G.R."/>
            <person name="Ribeiro J.M.C."/>
            <person name="Maruyama S.R."/>
            <person name="Gardinasse L.G."/>
            <person name="Nelson K."/>
            <person name="Ferreira B.R."/>
            <person name="Andrade T.G."/>
            <person name="Santos I.K.F.M."/>
        </authorList>
    </citation>
    <scope>NUCLEOTIDE SEQUENCE</scope>
    <source>
        <strain evidence="2">NSGR</strain>
        <tissue evidence="2">Salivary glands</tissue>
    </source>
</reference>
<dbReference type="EMBL" id="GIKN01002973">
    <property type="protein sequence ID" value="NIE45246.1"/>
    <property type="molecule type" value="Transcribed_RNA"/>
</dbReference>
<feature type="chain" id="PRO_5026290493" evidence="1">
    <location>
        <begin position="22"/>
        <end position="171"/>
    </location>
</feature>
<proteinExistence type="predicted"/>
<evidence type="ECO:0000313" key="2">
    <source>
        <dbReference type="EMBL" id="NIE45246.1"/>
    </source>
</evidence>